<dbReference type="Proteomes" id="UP000198307">
    <property type="component" value="Unassembled WGS sequence"/>
</dbReference>
<dbReference type="InterPro" id="IPR023606">
    <property type="entry name" value="CoA-Trfase_III_dom_1_sf"/>
</dbReference>
<dbReference type="PANTHER" id="PTHR48207">
    <property type="entry name" value="SUCCINATE--HYDROXYMETHYLGLUTARATE COA-TRANSFERASE"/>
    <property type="match status" value="1"/>
</dbReference>
<dbReference type="InterPro" id="IPR044855">
    <property type="entry name" value="CoA-Trfase_III_dom3_sf"/>
</dbReference>
<evidence type="ECO:0000313" key="2">
    <source>
        <dbReference type="EMBL" id="SNT72819.1"/>
    </source>
</evidence>
<accession>A0A239PR97</accession>
<sequence length="390" mass="42352">MSFEKPYEGLKVVDLSQGLAGPYCGMLMAQQGADVIKIEPQGGDWARLIGGVYGDHTAYSIVANMGKRALAVNLKSEPSGQIVDRLIADADVFIEGYRPGVAERLGYGYDRLQALNPGLIYVSVSGFGQCGPMRDRPAMDPMLQAFSGFVAENTGMDGTPHHTPVSYFDMSTGLYAQQALAAALYARRDGAEGRKIEVSLLEAAASIQAVRLLSGYRTGPRRASTAPSGTFRTSDGHIQINIVRDHEFETFCKLLDLDELWQNQKYRSIAGRLEDIDILNDHVRAITEGWKAAELSDLLSGAGLQNEVVQTYRDLVRHPQAEAVGVFSWLQQEGADDPWPVPNIPGLPAFVPGDAAAQSPRVGQHTRQILTELGYAKDQIDALYAQGVVA</sequence>
<evidence type="ECO:0000313" key="3">
    <source>
        <dbReference type="Proteomes" id="UP000198307"/>
    </source>
</evidence>
<dbReference type="PANTHER" id="PTHR48207:SF4">
    <property type="entry name" value="BLL6097 PROTEIN"/>
    <property type="match status" value="1"/>
</dbReference>
<name>A0A239PR97_9RHOB</name>
<dbReference type="Gene3D" id="3.30.1540.10">
    <property type="entry name" value="formyl-coa transferase, domain 3"/>
    <property type="match status" value="1"/>
</dbReference>
<reference evidence="2 3" key="1">
    <citation type="submission" date="2017-07" db="EMBL/GenBank/DDBJ databases">
        <authorList>
            <person name="Sun Z.S."/>
            <person name="Albrecht U."/>
            <person name="Echele G."/>
            <person name="Lee C.C."/>
        </authorList>
    </citation>
    <scope>NUCLEOTIDE SEQUENCE [LARGE SCALE GENOMIC DNA]</scope>
    <source>
        <strain evidence="2 3">DSM 14827</strain>
    </source>
</reference>
<evidence type="ECO:0000256" key="1">
    <source>
        <dbReference type="ARBA" id="ARBA00022679"/>
    </source>
</evidence>
<dbReference type="Gene3D" id="3.40.50.10540">
    <property type="entry name" value="Crotonobetainyl-coa:carnitine coa-transferase, domain 1"/>
    <property type="match status" value="1"/>
</dbReference>
<gene>
    <name evidence="2" type="ORF">SAMN05444959_103322</name>
</gene>
<proteinExistence type="predicted"/>
<dbReference type="OrthoDB" id="7208981at2"/>
<protein>
    <submittedName>
        <fullName evidence="2">Crotonobetainyl-CoA:carnitine CoA-transferase CaiB</fullName>
    </submittedName>
</protein>
<dbReference type="AlphaFoldDB" id="A0A239PR97"/>
<keyword evidence="1 2" id="KW-0808">Transferase</keyword>
<dbReference type="GO" id="GO:0008410">
    <property type="term" value="F:CoA-transferase activity"/>
    <property type="evidence" value="ECO:0007669"/>
    <property type="project" value="TreeGrafter"/>
</dbReference>
<organism evidence="2 3">
    <name type="scientific">Paracoccus seriniphilus</name>
    <dbReference type="NCBI Taxonomy" id="184748"/>
    <lineage>
        <taxon>Bacteria</taxon>
        <taxon>Pseudomonadati</taxon>
        <taxon>Pseudomonadota</taxon>
        <taxon>Alphaproteobacteria</taxon>
        <taxon>Rhodobacterales</taxon>
        <taxon>Paracoccaceae</taxon>
        <taxon>Paracoccus</taxon>
    </lineage>
</organism>
<dbReference type="SUPFAM" id="SSF89796">
    <property type="entry name" value="CoA-transferase family III (CaiB/BaiF)"/>
    <property type="match status" value="1"/>
</dbReference>
<dbReference type="InterPro" id="IPR050483">
    <property type="entry name" value="CoA-transferase_III_domain"/>
</dbReference>
<keyword evidence="3" id="KW-1185">Reference proteome</keyword>
<dbReference type="Pfam" id="PF02515">
    <property type="entry name" value="CoA_transf_3"/>
    <property type="match status" value="1"/>
</dbReference>
<dbReference type="InterPro" id="IPR003673">
    <property type="entry name" value="CoA-Trfase_fam_III"/>
</dbReference>
<dbReference type="EMBL" id="FZQB01000003">
    <property type="protein sequence ID" value="SNT72819.1"/>
    <property type="molecule type" value="Genomic_DNA"/>
</dbReference>
<dbReference type="RefSeq" id="WP_089343597.1">
    <property type="nucleotide sequence ID" value="NZ_CP067129.1"/>
</dbReference>